<dbReference type="Proteomes" id="UP000886501">
    <property type="component" value="Unassembled WGS sequence"/>
</dbReference>
<proteinExistence type="predicted"/>
<gene>
    <name evidence="1" type="ORF">BDM02DRAFT_3090337</name>
</gene>
<accession>A0ACB6ZQX3</accession>
<reference evidence="1" key="1">
    <citation type="submission" date="2019-10" db="EMBL/GenBank/DDBJ databases">
        <authorList>
            <consortium name="DOE Joint Genome Institute"/>
            <person name="Kuo A."/>
            <person name="Miyauchi S."/>
            <person name="Kiss E."/>
            <person name="Drula E."/>
            <person name="Kohler A."/>
            <person name="Sanchez-Garcia M."/>
            <person name="Andreopoulos B."/>
            <person name="Barry K.W."/>
            <person name="Bonito G."/>
            <person name="Buee M."/>
            <person name="Carver A."/>
            <person name="Chen C."/>
            <person name="Cichocki N."/>
            <person name="Clum A."/>
            <person name="Culley D."/>
            <person name="Crous P.W."/>
            <person name="Fauchery L."/>
            <person name="Girlanda M."/>
            <person name="Hayes R."/>
            <person name="Keri Z."/>
            <person name="Labutti K."/>
            <person name="Lipzen A."/>
            <person name="Lombard V."/>
            <person name="Magnuson J."/>
            <person name="Maillard F."/>
            <person name="Morin E."/>
            <person name="Murat C."/>
            <person name="Nolan M."/>
            <person name="Ohm R."/>
            <person name="Pangilinan J."/>
            <person name="Pereira M."/>
            <person name="Perotto S."/>
            <person name="Peter M."/>
            <person name="Riley R."/>
            <person name="Sitrit Y."/>
            <person name="Stielow B."/>
            <person name="Szollosi G."/>
            <person name="Zifcakova L."/>
            <person name="Stursova M."/>
            <person name="Spatafora J.W."/>
            <person name="Tedersoo L."/>
            <person name="Vaario L.-M."/>
            <person name="Yamada A."/>
            <person name="Yan M."/>
            <person name="Wang P."/>
            <person name="Xu J."/>
            <person name="Bruns T."/>
            <person name="Baldrian P."/>
            <person name="Vilgalys R."/>
            <person name="Henrissat B."/>
            <person name="Grigoriev I.V."/>
            <person name="Hibbett D."/>
            <person name="Nagy L.G."/>
            <person name="Martin F.M."/>
        </authorList>
    </citation>
    <scope>NUCLEOTIDE SEQUENCE</scope>
    <source>
        <strain evidence="1">P2</strain>
    </source>
</reference>
<sequence length="118" mass="12274">MTESLVNSANIWRSGAVLVAIGISAAAFGAHSLKGRPGMTPERVASWVTAANYMTFNGIALLAISQHHRFATHKFAGPAIFGGAIMFSGSILAFAALQEKVRFLGPITPLGGVFMVAG</sequence>
<reference evidence="1" key="2">
    <citation type="journal article" date="2020" name="Nat. Commun.">
        <title>Large-scale genome sequencing of mycorrhizal fungi provides insights into the early evolution of symbiotic traits.</title>
        <authorList>
            <person name="Miyauchi S."/>
            <person name="Kiss E."/>
            <person name="Kuo A."/>
            <person name="Drula E."/>
            <person name="Kohler A."/>
            <person name="Sanchez-Garcia M."/>
            <person name="Morin E."/>
            <person name="Andreopoulos B."/>
            <person name="Barry K.W."/>
            <person name="Bonito G."/>
            <person name="Buee M."/>
            <person name="Carver A."/>
            <person name="Chen C."/>
            <person name="Cichocki N."/>
            <person name="Clum A."/>
            <person name="Culley D."/>
            <person name="Crous P.W."/>
            <person name="Fauchery L."/>
            <person name="Girlanda M."/>
            <person name="Hayes R.D."/>
            <person name="Keri Z."/>
            <person name="LaButti K."/>
            <person name="Lipzen A."/>
            <person name="Lombard V."/>
            <person name="Magnuson J."/>
            <person name="Maillard F."/>
            <person name="Murat C."/>
            <person name="Nolan M."/>
            <person name="Ohm R.A."/>
            <person name="Pangilinan J."/>
            <person name="Pereira M.F."/>
            <person name="Perotto S."/>
            <person name="Peter M."/>
            <person name="Pfister S."/>
            <person name="Riley R."/>
            <person name="Sitrit Y."/>
            <person name="Stielow J.B."/>
            <person name="Szollosi G."/>
            <person name="Zifcakova L."/>
            <person name="Stursova M."/>
            <person name="Spatafora J.W."/>
            <person name="Tedersoo L."/>
            <person name="Vaario L.M."/>
            <person name="Yamada A."/>
            <person name="Yan M."/>
            <person name="Wang P."/>
            <person name="Xu J."/>
            <person name="Bruns T."/>
            <person name="Baldrian P."/>
            <person name="Vilgalys R."/>
            <person name="Dunand C."/>
            <person name="Henrissat B."/>
            <person name="Grigoriev I.V."/>
            <person name="Hibbett D."/>
            <person name="Nagy L.G."/>
            <person name="Martin F.M."/>
        </authorList>
    </citation>
    <scope>NUCLEOTIDE SEQUENCE</scope>
    <source>
        <strain evidence="1">P2</strain>
    </source>
</reference>
<evidence type="ECO:0000313" key="2">
    <source>
        <dbReference type="Proteomes" id="UP000886501"/>
    </source>
</evidence>
<name>A0ACB6ZQX3_THEGA</name>
<comment type="caution">
    <text evidence="1">The sequence shown here is derived from an EMBL/GenBank/DDBJ whole genome shotgun (WGS) entry which is preliminary data.</text>
</comment>
<evidence type="ECO:0000313" key="1">
    <source>
        <dbReference type="EMBL" id="KAF9651894.1"/>
    </source>
</evidence>
<organism evidence="1 2">
    <name type="scientific">Thelephora ganbajun</name>
    <name type="common">Ganba fungus</name>
    <dbReference type="NCBI Taxonomy" id="370292"/>
    <lineage>
        <taxon>Eukaryota</taxon>
        <taxon>Fungi</taxon>
        <taxon>Dikarya</taxon>
        <taxon>Basidiomycota</taxon>
        <taxon>Agaricomycotina</taxon>
        <taxon>Agaricomycetes</taxon>
        <taxon>Thelephorales</taxon>
        <taxon>Thelephoraceae</taxon>
        <taxon>Thelephora</taxon>
    </lineage>
</organism>
<keyword evidence="2" id="KW-1185">Reference proteome</keyword>
<dbReference type="EMBL" id="MU117972">
    <property type="protein sequence ID" value="KAF9651894.1"/>
    <property type="molecule type" value="Genomic_DNA"/>
</dbReference>
<protein>
    <submittedName>
        <fullName evidence="1">DUF423-domain-containing protein</fullName>
    </submittedName>
</protein>